<dbReference type="Proteomes" id="UP001150238">
    <property type="component" value="Unassembled WGS sequence"/>
</dbReference>
<dbReference type="AlphaFoldDB" id="A0A9W9B1L0"/>
<gene>
    <name evidence="7" type="ORF">C8J55DRAFT_576207</name>
</gene>
<dbReference type="Gene3D" id="1.20.120.1240">
    <property type="entry name" value="Dynamin, middle domain"/>
    <property type="match status" value="1"/>
</dbReference>
<evidence type="ECO:0000313" key="8">
    <source>
        <dbReference type="Proteomes" id="UP001150238"/>
    </source>
</evidence>
<dbReference type="GO" id="GO:0048312">
    <property type="term" value="P:intracellular distribution of mitochondria"/>
    <property type="evidence" value="ECO:0007669"/>
    <property type="project" value="TreeGrafter"/>
</dbReference>
<dbReference type="GO" id="GO:0005525">
    <property type="term" value="F:GTP binding"/>
    <property type="evidence" value="ECO:0007669"/>
    <property type="project" value="InterPro"/>
</dbReference>
<dbReference type="GO" id="GO:0000266">
    <property type="term" value="P:mitochondrial fission"/>
    <property type="evidence" value="ECO:0007669"/>
    <property type="project" value="TreeGrafter"/>
</dbReference>
<dbReference type="PROSITE" id="PS51388">
    <property type="entry name" value="GED"/>
    <property type="match status" value="1"/>
</dbReference>
<feature type="compositionally biased region" description="Polar residues" evidence="4">
    <location>
        <begin position="15"/>
        <end position="29"/>
    </location>
</feature>
<dbReference type="Pfam" id="PF00350">
    <property type="entry name" value="Dynamin_N"/>
    <property type="match status" value="1"/>
</dbReference>
<evidence type="ECO:0000256" key="4">
    <source>
        <dbReference type="SAM" id="MobiDB-lite"/>
    </source>
</evidence>
<protein>
    <submittedName>
        <fullName evidence="7">P-loop containing nucleoside triphosphate hydrolase protein</fullName>
    </submittedName>
</protein>
<dbReference type="SUPFAM" id="SSF52540">
    <property type="entry name" value="P-loop containing nucleoside triphosphate hydrolases"/>
    <property type="match status" value="1"/>
</dbReference>
<feature type="domain" description="Dynamin-type G" evidence="6">
    <location>
        <begin position="63"/>
        <end position="376"/>
    </location>
</feature>
<name>A0A9W9B1L0_9AGAR</name>
<feature type="coiled-coil region" evidence="3">
    <location>
        <begin position="746"/>
        <end position="780"/>
    </location>
</feature>
<proteinExistence type="predicted"/>
<keyword evidence="2" id="KW-0342">GTP-binding</keyword>
<dbReference type="InterPro" id="IPR030381">
    <property type="entry name" value="G_DYNAMIN_dom"/>
</dbReference>
<dbReference type="EMBL" id="JANVFS010000002">
    <property type="protein sequence ID" value="KAJ4494601.1"/>
    <property type="molecule type" value="Genomic_DNA"/>
</dbReference>
<dbReference type="InterPro" id="IPR001401">
    <property type="entry name" value="Dynamin_GTPase"/>
</dbReference>
<dbReference type="GO" id="GO:0016559">
    <property type="term" value="P:peroxisome fission"/>
    <property type="evidence" value="ECO:0007669"/>
    <property type="project" value="TreeGrafter"/>
</dbReference>
<feature type="region of interest" description="Disordered" evidence="4">
    <location>
        <begin position="1"/>
        <end position="37"/>
    </location>
</feature>
<reference evidence="7" key="1">
    <citation type="submission" date="2022-08" db="EMBL/GenBank/DDBJ databases">
        <authorList>
            <consortium name="DOE Joint Genome Institute"/>
            <person name="Min B."/>
            <person name="Riley R."/>
            <person name="Sierra-Patev S."/>
            <person name="Naranjo-Ortiz M."/>
            <person name="Looney B."/>
            <person name="Konkel Z."/>
            <person name="Slot J.C."/>
            <person name="Sakamoto Y."/>
            <person name="Steenwyk J.L."/>
            <person name="Rokas A."/>
            <person name="Carro J."/>
            <person name="Camarero S."/>
            <person name="Ferreira P."/>
            <person name="Molpeceres G."/>
            <person name="Ruiz-Duenas F.J."/>
            <person name="Serrano A."/>
            <person name="Henrissat B."/>
            <person name="Drula E."/>
            <person name="Hughes K.W."/>
            <person name="Mata J.L."/>
            <person name="Ishikawa N.K."/>
            <person name="Vargas-Isla R."/>
            <person name="Ushijima S."/>
            <person name="Smith C.A."/>
            <person name="Ahrendt S."/>
            <person name="Andreopoulos W."/>
            <person name="He G."/>
            <person name="Labutti K."/>
            <person name="Lipzen A."/>
            <person name="Ng V."/>
            <person name="Sandor L."/>
            <person name="Barry K."/>
            <person name="Martinez A.T."/>
            <person name="Xiao Y."/>
            <person name="Gibbons J.G."/>
            <person name="Terashima K."/>
            <person name="Hibbett D.S."/>
            <person name="Grigoriev I.V."/>
        </authorList>
    </citation>
    <scope>NUCLEOTIDE SEQUENCE</scope>
    <source>
        <strain evidence="7">Sp2 HRB7682 ss15</strain>
    </source>
</reference>
<dbReference type="GO" id="GO:0008017">
    <property type="term" value="F:microtubule binding"/>
    <property type="evidence" value="ECO:0007669"/>
    <property type="project" value="TreeGrafter"/>
</dbReference>
<sequence>MSSASTPDTYHDSDAGSNPSLSASETTSGDGVGLSNAHDQLGRKRRYALDLVNRLQNTGIQTDIDLPQIAVIGNQSAGKSSLIEAISGTTLPRASGTCTRCPTECRLTNVAAPALWNCVVSIRTITDSTGQHLGQARNEPFGEVIYNKAEVEDRIRRAQRAILNPHIPRSQILTGDEEINDGRTLTFSSNYVSLQISGPDVADLSFCDLPGLYSSLIRSTKEGSTNDIALVEGLVESYIKKPSCIILLTVSCETDPQNQGALQLAREYDPEGLRTVGVLTKPDRISAGDEEDWVRFVKNEGDYKLLNNWFCVRQPNSSELKSGVTWQEARDKENQFFTATAAWRDLDSIYQRYLRTRNLVERLSGILSDLISKRLPEIREELHQLMHNTRKDLAQLPKEPSQDPMSDISAMIYSFSFRLSRILEGTPEAEALLQCIRPAQNAFKREIRKTAPSFRPYEKKYASQRNMAHFKFLNNEEDELEWDQDSEDNTESGAPVYIDDVNRRIQDARTRELPSRYPYVVEESFIQQITKQWSAPSQRLCELVYRTTLDHVLRLVKDHFSEFGQGLLERQTRLIIMEHMKDRFEATKDRIEWLLDLEHRPFTMNTHYFLDYKDKFFSYYKSYRDHDLNQELNSALQALESERQRNHFEWSPNAAVVNEILAGLIKLGITGVKAVDLVKFLPTDGMEGALDIMAGVRAYFQVAYKRFVDNIPSAIDHEMVRGSERDLIRTLPLRLGIHGPDGLAICKELAQESTQVAAKREELSKKLERMKAGNEELSRIF</sequence>
<evidence type="ECO:0000256" key="2">
    <source>
        <dbReference type="ARBA" id="ARBA00023134"/>
    </source>
</evidence>
<keyword evidence="3" id="KW-0175">Coiled coil</keyword>
<dbReference type="PANTHER" id="PTHR11566">
    <property type="entry name" value="DYNAMIN"/>
    <property type="match status" value="1"/>
</dbReference>
<dbReference type="InterPro" id="IPR020850">
    <property type="entry name" value="GED_dom"/>
</dbReference>
<dbReference type="GO" id="GO:0006897">
    <property type="term" value="P:endocytosis"/>
    <property type="evidence" value="ECO:0007669"/>
    <property type="project" value="TreeGrafter"/>
</dbReference>
<evidence type="ECO:0000259" key="5">
    <source>
        <dbReference type="PROSITE" id="PS51388"/>
    </source>
</evidence>
<dbReference type="GO" id="GO:0005739">
    <property type="term" value="C:mitochondrion"/>
    <property type="evidence" value="ECO:0007669"/>
    <property type="project" value="TreeGrafter"/>
</dbReference>
<dbReference type="InterPro" id="IPR045063">
    <property type="entry name" value="Dynamin_N"/>
</dbReference>
<dbReference type="GO" id="GO:0016020">
    <property type="term" value="C:membrane"/>
    <property type="evidence" value="ECO:0007669"/>
    <property type="project" value="TreeGrafter"/>
</dbReference>
<dbReference type="Pfam" id="PF01031">
    <property type="entry name" value="Dynamin_M"/>
    <property type="match status" value="1"/>
</dbReference>
<dbReference type="Gene3D" id="3.40.50.300">
    <property type="entry name" value="P-loop containing nucleotide triphosphate hydrolases"/>
    <property type="match status" value="1"/>
</dbReference>
<evidence type="ECO:0000259" key="6">
    <source>
        <dbReference type="PROSITE" id="PS51718"/>
    </source>
</evidence>
<dbReference type="PROSITE" id="PS51718">
    <property type="entry name" value="G_DYNAMIN_2"/>
    <property type="match status" value="1"/>
</dbReference>
<dbReference type="InterPro" id="IPR027417">
    <property type="entry name" value="P-loop_NTPase"/>
</dbReference>
<feature type="domain" description="GED" evidence="5">
    <location>
        <begin position="689"/>
        <end position="781"/>
    </location>
</feature>
<dbReference type="InterPro" id="IPR003130">
    <property type="entry name" value="GED"/>
</dbReference>
<accession>A0A9W9B1L0</accession>
<keyword evidence="1" id="KW-0547">Nucleotide-binding</keyword>
<organism evidence="7 8">
    <name type="scientific">Lentinula lateritia</name>
    <dbReference type="NCBI Taxonomy" id="40482"/>
    <lineage>
        <taxon>Eukaryota</taxon>
        <taxon>Fungi</taxon>
        <taxon>Dikarya</taxon>
        <taxon>Basidiomycota</taxon>
        <taxon>Agaricomycotina</taxon>
        <taxon>Agaricomycetes</taxon>
        <taxon>Agaricomycetidae</taxon>
        <taxon>Agaricales</taxon>
        <taxon>Marasmiineae</taxon>
        <taxon>Omphalotaceae</taxon>
        <taxon>Lentinula</taxon>
    </lineage>
</organism>
<dbReference type="InterPro" id="IPR000375">
    <property type="entry name" value="Dynamin_stalk"/>
</dbReference>
<keyword evidence="7" id="KW-0378">Hydrolase</keyword>
<dbReference type="GO" id="GO:0003924">
    <property type="term" value="F:GTPase activity"/>
    <property type="evidence" value="ECO:0007669"/>
    <property type="project" value="InterPro"/>
</dbReference>
<dbReference type="InterPro" id="IPR022812">
    <property type="entry name" value="Dynamin"/>
</dbReference>
<dbReference type="PRINTS" id="PR00195">
    <property type="entry name" value="DYNAMIN"/>
</dbReference>
<reference evidence="7" key="2">
    <citation type="journal article" date="2023" name="Proc. Natl. Acad. Sci. U.S.A.">
        <title>A global phylogenomic analysis of the shiitake genus Lentinula.</title>
        <authorList>
            <person name="Sierra-Patev S."/>
            <person name="Min B."/>
            <person name="Naranjo-Ortiz M."/>
            <person name="Looney B."/>
            <person name="Konkel Z."/>
            <person name="Slot J.C."/>
            <person name="Sakamoto Y."/>
            <person name="Steenwyk J.L."/>
            <person name="Rokas A."/>
            <person name="Carro J."/>
            <person name="Camarero S."/>
            <person name="Ferreira P."/>
            <person name="Molpeceres G."/>
            <person name="Ruiz-Duenas F.J."/>
            <person name="Serrano A."/>
            <person name="Henrissat B."/>
            <person name="Drula E."/>
            <person name="Hughes K.W."/>
            <person name="Mata J.L."/>
            <person name="Ishikawa N.K."/>
            <person name="Vargas-Isla R."/>
            <person name="Ushijima S."/>
            <person name="Smith C.A."/>
            <person name="Donoghue J."/>
            <person name="Ahrendt S."/>
            <person name="Andreopoulos W."/>
            <person name="He G."/>
            <person name="LaButti K."/>
            <person name="Lipzen A."/>
            <person name="Ng V."/>
            <person name="Riley R."/>
            <person name="Sandor L."/>
            <person name="Barry K."/>
            <person name="Martinez A.T."/>
            <person name="Xiao Y."/>
            <person name="Gibbons J.G."/>
            <person name="Terashima K."/>
            <person name="Grigoriev I.V."/>
            <person name="Hibbett D."/>
        </authorList>
    </citation>
    <scope>NUCLEOTIDE SEQUENCE</scope>
    <source>
        <strain evidence="7">Sp2 HRB7682 ss15</strain>
    </source>
</reference>
<evidence type="ECO:0000256" key="1">
    <source>
        <dbReference type="ARBA" id="ARBA00022741"/>
    </source>
</evidence>
<evidence type="ECO:0000313" key="7">
    <source>
        <dbReference type="EMBL" id="KAJ4494601.1"/>
    </source>
</evidence>
<dbReference type="Pfam" id="PF02212">
    <property type="entry name" value="GED"/>
    <property type="match status" value="1"/>
</dbReference>
<dbReference type="SMART" id="SM00053">
    <property type="entry name" value="DYNc"/>
    <property type="match status" value="1"/>
</dbReference>
<comment type="caution">
    <text evidence="7">The sequence shown here is derived from an EMBL/GenBank/DDBJ whole genome shotgun (WGS) entry which is preliminary data.</text>
</comment>
<dbReference type="PANTHER" id="PTHR11566:SF21">
    <property type="entry name" value="DYNAMIN RELATED PROTEIN 1, ISOFORM A"/>
    <property type="match status" value="1"/>
</dbReference>
<dbReference type="CDD" id="cd08771">
    <property type="entry name" value="DLP_1"/>
    <property type="match status" value="1"/>
</dbReference>
<dbReference type="GO" id="GO:0005874">
    <property type="term" value="C:microtubule"/>
    <property type="evidence" value="ECO:0007669"/>
    <property type="project" value="TreeGrafter"/>
</dbReference>
<evidence type="ECO:0000256" key="3">
    <source>
        <dbReference type="SAM" id="Coils"/>
    </source>
</evidence>